<dbReference type="PANTHER" id="PTHR12306">
    <property type="entry name" value="CELL DEATH ACTIVATOR CIDE"/>
    <property type="match status" value="1"/>
</dbReference>
<dbReference type="GO" id="GO:0006915">
    <property type="term" value="P:apoptotic process"/>
    <property type="evidence" value="ECO:0007669"/>
    <property type="project" value="UniProtKB-UniRule"/>
</dbReference>
<evidence type="ECO:0000259" key="4">
    <source>
        <dbReference type="PROSITE" id="PS51135"/>
    </source>
</evidence>
<evidence type="ECO:0000256" key="1">
    <source>
        <dbReference type="ARBA" id="ARBA00022703"/>
    </source>
</evidence>
<dbReference type="Pfam" id="PF02017">
    <property type="entry name" value="CIDE-N"/>
    <property type="match status" value="1"/>
</dbReference>
<dbReference type="PROSITE" id="PS51135">
    <property type="entry name" value="CIDE_N"/>
    <property type="match status" value="1"/>
</dbReference>
<gene>
    <name evidence="5" type="ORF">MGAL_10B013469</name>
</gene>
<feature type="domain" description="CIDE-N" evidence="4">
    <location>
        <begin position="1"/>
        <end position="40"/>
    </location>
</feature>
<dbReference type="EMBL" id="UYJE01002996">
    <property type="protein sequence ID" value="VDI15615.1"/>
    <property type="molecule type" value="Genomic_DNA"/>
</dbReference>
<dbReference type="AlphaFoldDB" id="A0A8B6D9S6"/>
<keyword evidence="1 2" id="KW-0053">Apoptosis</keyword>
<reference evidence="5" key="1">
    <citation type="submission" date="2018-11" db="EMBL/GenBank/DDBJ databases">
        <authorList>
            <person name="Alioto T."/>
            <person name="Alioto T."/>
        </authorList>
    </citation>
    <scope>NUCLEOTIDE SEQUENCE</scope>
</reference>
<dbReference type="SUPFAM" id="SSF54277">
    <property type="entry name" value="CAD &amp; PB1 domains"/>
    <property type="match status" value="1"/>
</dbReference>
<protein>
    <recommendedName>
        <fullName evidence="4">CIDE-N domain-containing protein</fullName>
    </recommendedName>
</protein>
<feature type="region of interest" description="Disordered" evidence="3">
    <location>
        <begin position="41"/>
        <end position="64"/>
    </location>
</feature>
<name>A0A8B6D9S6_MYTGA</name>
<keyword evidence="6" id="KW-1185">Reference proteome</keyword>
<feature type="compositionally biased region" description="Low complexity" evidence="3">
    <location>
        <begin position="41"/>
        <end position="56"/>
    </location>
</feature>
<comment type="caution">
    <text evidence="5">The sequence shown here is derived from an EMBL/GenBank/DDBJ whole genome shotgun (WGS) entry which is preliminary data.</text>
</comment>
<evidence type="ECO:0000256" key="3">
    <source>
        <dbReference type="SAM" id="MobiDB-lite"/>
    </source>
</evidence>
<evidence type="ECO:0000313" key="5">
    <source>
        <dbReference type="EMBL" id="VDI15615.1"/>
    </source>
</evidence>
<dbReference type="InterPro" id="IPR003508">
    <property type="entry name" value="CIDE-N_dom"/>
</dbReference>
<dbReference type="Gene3D" id="3.10.20.10">
    <property type="match status" value="1"/>
</dbReference>
<dbReference type="GO" id="GO:0042981">
    <property type="term" value="P:regulation of apoptotic process"/>
    <property type="evidence" value="ECO:0007669"/>
    <property type="project" value="TreeGrafter"/>
</dbReference>
<evidence type="ECO:0000313" key="6">
    <source>
        <dbReference type="Proteomes" id="UP000596742"/>
    </source>
</evidence>
<evidence type="ECO:0000256" key="2">
    <source>
        <dbReference type="PROSITE-ProRule" id="PRU00447"/>
    </source>
</evidence>
<dbReference type="SUPFAM" id="SSF57850">
    <property type="entry name" value="RING/U-box"/>
    <property type="match status" value="1"/>
</dbReference>
<dbReference type="PANTHER" id="PTHR12306:SF15">
    <property type="entry name" value="DNAATION FACTOR-RELATED PROTEIN 1, ISOFORM B-RELATED"/>
    <property type="match status" value="1"/>
</dbReference>
<dbReference type="OrthoDB" id="6101856at2759"/>
<accession>A0A8B6D9S6</accession>
<sequence>MAISKLVLEDDGTEVDSMYFETLPDNCLVMILSDGQVWSQPSSSCSSSQPSSSSSSGQTGDQSNVNHRVMAMVEQIRKSESASSSRAANTNVTTTCGWQHSSYQLMKYIMVKNSKNQANLGPRSISISRTASEIEILEILTGIFFPRGKSVKGRLETMDVKIGSYKGTAIDIGATLRSKKPHFYLLTKEKIPEILSSTSSDSDDLPNPEMSLPIEQSSSQINLHTDRTQPSSLINLHTDRIQPSPQAYVTSQRSGTGMYSIQQTPEAQFVTLQPEVPNVTPQRPSSSSASASLATMWNETGTPEVCIQSRKCTICYDKDVTAFLVPCAHKFCMAC</sequence>
<proteinExistence type="predicted"/>
<dbReference type="Proteomes" id="UP000596742">
    <property type="component" value="Unassembled WGS sequence"/>
</dbReference>
<organism evidence="5 6">
    <name type="scientific">Mytilus galloprovincialis</name>
    <name type="common">Mediterranean mussel</name>
    <dbReference type="NCBI Taxonomy" id="29158"/>
    <lineage>
        <taxon>Eukaryota</taxon>
        <taxon>Metazoa</taxon>
        <taxon>Spiralia</taxon>
        <taxon>Lophotrochozoa</taxon>
        <taxon>Mollusca</taxon>
        <taxon>Bivalvia</taxon>
        <taxon>Autobranchia</taxon>
        <taxon>Pteriomorphia</taxon>
        <taxon>Mytilida</taxon>
        <taxon>Mytiloidea</taxon>
        <taxon>Mytilidae</taxon>
        <taxon>Mytilinae</taxon>
        <taxon>Mytilus</taxon>
    </lineage>
</organism>